<keyword evidence="6" id="KW-1015">Disulfide bond</keyword>
<dbReference type="PANTHER" id="PTHR31044:SF135">
    <property type="entry name" value="X8 DOMAIN-CONTAINING PROTEIN"/>
    <property type="match status" value="1"/>
</dbReference>
<evidence type="ECO:0000256" key="4">
    <source>
        <dbReference type="ARBA" id="ARBA00022729"/>
    </source>
</evidence>
<sequence>TAGGTERHWGLLYPNATRVYEVDLTGRLPDAGYGPLPPPGNNKPYKGKIWCVFGRRGKSVNATAVGSAISYACGQGKGTCDAIQPGGPCYRPDSLTAHASYAFNSYWQQFRRSGGTCYFNGLAVQAAQDPSYGSCKFPSILRRIHVFHFVKAGDGSFGAPLGGDVWHLIEVIFNLLARI</sequence>
<dbReference type="AlphaFoldDB" id="Q1JR81"/>
<dbReference type="Gene3D" id="1.20.58.1040">
    <property type="match status" value="1"/>
</dbReference>
<accession>Q1JR81</accession>
<feature type="non-terminal residue" evidence="9">
    <location>
        <position position="179"/>
    </location>
</feature>
<dbReference type="GO" id="GO:0004338">
    <property type="term" value="F:glucan exo-1,3-beta-glucosidase activity"/>
    <property type="evidence" value="ECO:0007669"/>
    <property type="project" value="UniProtKB-EC"/>
</dbReference>
<keyword evidence="9" id="KW-0378">Hydrolase</keyword>
<evidence type="ECO:0000256" key="3">
    <source>
        <dbReference type="ARBA" id="ARBA00022622"/>
    </source>
</evidence>
<keyword evidence="7" id="KW-0325">Glycoprotein</keyword>
<dbReference type="InterPro" id="IPR012946">
    <property type="entry name" value="X8"/>
</dbReference>
<evidence type="ECO:0000259" key="8">
    <source>
        <dbReference type="SMART" id="SM00768"/>
    </source>
</evidence>
<keyword evidence="9" id="KW-0326">Glycosidase</keyword>
<evidence type="ECO:0000313" key="9">
    <source>
        <dbReference type="EMBL" id="CAK18899.1"/>
    </source>
</evidence>
<dbReference type="GO" id="GO:0098552">
    <property type="term" value="C:side of membrane"/>
    <property type="evidence" value="ECO:0007669"/>
    <property type="project" value="UniProtKB-KW"/>
</dbReference>
<comment type="subcellular location">
    <subcellularLocation>
        <location evidence="1">Cell membrane</location>
        <topology evidence="1">Lipid-anchor</topology>
        <topology evidence="1">GPI-anchor</topology>
    </subcellularLocation>
</comment>
<evidence type="ECO:0000256" key="6">
    <source>
        <dbReference type="ARBA" id="ARBA00023157"/>
    </source>
</evidence>
<dbReference type="InterPro" id="IPR044788">
    <property type="entry name" value="X8_dom_prot"/>
</dbReference>
<dbReference type="Pfam" id="PF07983">
    <property type="entry name" value="X8"/>
    <property type="match status" value="1"/>
</dbReference>
<dbReference type="CAZy" id="GH17">
    <property type="family name" value="Glycoside Hydrolase Family 17"/>
</dbReference>
<feature type="non-terminal residue" evidence="9">
    <location>
        <position position="1"/>
    </location>
</feature>
<keyword evidence="4" id="KW-0732">Signal</keyword>
<dbReference type="GO" id="GO:0005886">
    <property type="term" value="C:plasma membrane"/>
    <property type="evidence" value="ECO:0007669"/>
    <property type="project" value="UniProtKB-SubCell"/>
</dbReference>
<protein>
    <submittedName>
        <fullName evidence="9">Glucan 1,3-beta glucosidase</fullName>
        <ecNumber evidence="9">3.2.1.58</ecNumber>
    </submittedName>
</protein>
<dbReference type="EMBL" id="AM262977">
    <property type="protein sequence ID" value="CAK18899.1"/>
    <property type="molecule type" value="mRNA"/>
</dbReference>
<dbReference type="EC" id="3.2.1.58" evidence="9"/>
<keyword evidence="3" id="KW-0336">GPI-anchor</keyword>
<organism evidence="9">
    <name type="scientific">Cocos nucifera</name>
    <name type="common">Coconut palm</name>
    <dbReference type="NCBI Taxonomy" id="13894"/>
    <lineage>
        <taxon>Eukaryota</taxon>
        <taxon>Viridiplantae</taxon>
        <taxon>Streptophyta</taxon>
        <taxon>Embryophyta</taxon>
        <taxon>Tracheophyta</taxon>
        <taxon>Spermatophyta</taxon>
        <taxon>Magnoliopsida</taxon>
        <taxon>Liliopsida</taxon>
        <taxon>Arecaceae</taxon>
        <taxon>Arecoideae</taxon>
        <taxon>Cocoseae</taxon>
        <taxon>Attaleinae</taxon>
        <taxon>Cocos</taxon>
    </lineage>
</organism>
<reference evidence="9" key="2">
    <citation type="submission" date="2006-05" db="EMBL/GenBank/DDBJ databases">
        <title>Chitosan treatment of Cocos nucifera calli as a model to study plant-pathogen molecular interactions.</title>
        <authorList>
            <person name="Ivan Alfredo E.M."/>
            <person name="Gabriel L.U."/>
            <person name="Ramon S.P."/>
            <person name="Carlos O.S."/>
            <person name="Ignacio I.F."/>
            <person name="Jose Juan Z.A."/>
        </authorList>
    </citation>
    <scope>NUCLEOTIDE SEQUENCE</scope>
    <source>
        <tissue evidence="9">Callus</tissue>
    </source>
</reference>
<evidence type="ECO:0000256" key="2">
    <source>
        <dbReference type="ARBA" id="ARBA00022475"/>
    </source>
</evidence>
<name>Q1JR81_COCNU</name>
<feature type="domain" description="X8" evidence="8">
    <location>
        <begin position="49"/>
        <end position="137"/>
    </location>
</feature>
<dbReference type="SMART" id="SM00768">
    <property type="entry name" value="X8"/>
    <property type="match status" value="1"/>
</dbReference>
<evidence type="ECO:0000256" key="1">
    <source>
        <dbReference type="ARBA" id="ARBA00004609"/>
    </source>
</evidence>
<keyword evidence="2" id="KW-1003">Cell membrane</keyword>
<gene>
    <name evidence="9" type="primary">pr2</name>
</gene>
<proteinExistence type="evidence at transcript level"/>
<dbReference type="CAZy" id="CBM43">
    <property type="family name" value="Carbohydrate-Binding Module Family 43"/>
</dbReference>
<dbReference type="GO" id="GO:0009506">
    <property type="term" value="C:plasmodesma"/>
    <property type="evidence" value="ECO:0007669"/>
    <property type="project" value="UniProtKB-ARBA"/>
</dbReference>
<reference evidence="9" key="1">
    <citation type="thesis" date="2006" institute="Department of Departamento de Quimica-Bioquimica" country="Instituto Tecnologico de Merida, Merida, Yucatan, Mexico">
        <title>Clonacion de genes expresados durante la induccion de sistemas de defensa en calloa de Cocos nucifera L. tratados con quitosan.</title>
        <authorList>
            <person name="Gomez-Uc E."/>
        </authorList>
    </citation>
    <scope>NUCLEOTIDE SEQUENCE</scope>
    <source>
        <tissue evidence="9">Callus</tissue>
    </source>
</reference>
<keyword evidence="3" id="KW-0449">Lipoprotein</keyword>
<keyword evidence="5" id="KW-0472">Membrane</keyword>
<dbReference type="PANTHER" id="PTHR31044">
    <property type="entry name" value="BETA-1,3 GLUCANASE"/>
    <property type="match status" value="1"/>
</dbReference>
<dbReference type="FunFam" id="1.20.58.1040:FF:000001">
    <property type="entry name" value="Glucan endo-1,3-beta-glucosidase 4"/>
    <property type="match status" value="1"/>
</dbReference>
<evidence type="ECO:0000256" key="7">
    <source>
        <dbReference type="ARBA" id="ARBA00023180"/>
    </source>
</evidence>
<evidence type="ECO:0000256" key="5">
    <source>
        <dbReference type="ARBA" id="ARBA00023136"/>
    </source>
</evidence>